<protein>
    <submittedName>
        <fullName evidence="2">Uncharacterized protein</fullName>
    </submittedName>
</protein>
<proteinExistence type="predicted"/>
<dbReference type="OrthoDB" id="8480059at2"/>
<dbReference type="AlphaFoldDB" id="A0A556ACT6"/>
<evidence type="ECO:0000313" key="2">
    <source>
        <dbReference type="EMBL" id="TSH90687.1"/>
    </source>
</evidence>
<sequence length="66" mass="7383">MTKLDSEELPKPFFITEGGPSADLPIHPHRTKSLPQILAGLTDGELARWPDALTDAERERRYRAIG</sequence>
<keyword evidence="3" id="KW-1185">Reference proteome</keyword>
<accession>A0A556ACT6</accession>
<dbReference type="Proteomes" id="UP000318405">
    <property type="component" value="Unassembled WGS sequence"/>
</dbReference>
<evidence type="ECO:0000256" key="1">
    <source>
        <dbReference type="SAM" id="MobiDB-lite"/>
    </source>
</evidence>
<gene>
    <name evidence="2" type="ORF">FOZ76_23105</name>
</gene>
<comment type="caution">
    <text evidence="2">The sequence shown here is derived from an EMBL/GenBank/DDBJ whole genome shotgun (WGS) entry which is preliminary data.</text>
</comment>
<reference evidence="2 3" key="1">
    <citation type="submission" date="2019-07" db="EMBL/GenBank/DDBJ databases">
        <title>Qingshengfaniella alkalisoli gen. nov., sp. nov., isolated from saline soil.</title>
        <authorList>
            <person name="Xu L."/>
            <person name="Huang X.-X."/>
            <person name="Sun J.-Q."/>
        </authorList>
    </citation>
    <scope>NUCLEOTIDE SEQUENCE [LARGE SCALE GENOMIC DNA]</scope>
    <source>
        <strain evidence="2 3">DSM 27279</strain>
    </source>
</reference>
<name>A0A556ACT6_9BURK</name>
<feature type="compositionally biased region" description="Basic and acidic residues" evidence="1">
    <location>
        <begin position="1"/>
        <end position="10"/>
    </location>
</feature>
<evidence type="ECO:0000313" key="3">
    <source>
        <dbReference type="Proteomes" id="UP000318405"/>
    </source>
</evidence>
<dbReference type="EMBL" id="VLTJ01000039">
    <property type="protein sequence ID" value="TSH90687.1"/>
    <property type="molecule type" value="Genomic_DNA"/>
</dbReference>
<feature type="region of interest" description="Disordered" evidence="1">
    <location>
        <begin position="1"/>
        <end position="26"/>
    </location>
</feature>
<organism evidence="2 3">
    <name type="scientific">Verticiella sediminum</name>
    <dbReference type="NCBI Taxonomy" id="1247510"/>
    <lineage>
        <taxon>Bacteria</taxon>
        <taxon>Pseudomonadati</taxon>
        <taxon>Pseudomonadota</taxon>
        <taxon>Betaproteobacteria</taxon>
        <taxon>Burkholderiales</taxon>
        <taxon>Alcaligenaceae</taxon>
        <taxon>Verticiella</taxon>
    </lineage>
</organism>